<dbReference type="EMBL" id="JBAHYK010000185">
    <property type="protein sequence ID" value="KAL0576994.1"/>
    <property type="molecule type" value="Genomic_DNA"/>
</dbReference>
<comment type="caution">
    <text evidence="1">The sequence shown here is derived from an EMBL/GenBank/DDBJ whole genome shotgun (WGS) entry which is preliminary data.</text>
</comment>
<keyword evidence="2" id="KW-1185">Reference proteome</keyword>
<evidence type="ECO:0000313" key="1">
    <source>
        <dbReference type="EMBL" id="KAL0576994.1"/>
    </source>
</evidence>
<protein>
    <submittedName>
        <fullName evidence="1">Uncharacterized protein</fullName>
    </submittedName>
</protein>
<sequence length="253" mass="27923">MGWKREGIIRPKQVGRKPEFGKWVQASSHLYHHQQHQQPEADPIRTAVVHLLSKAYSLPCSTVAQSFSKLAQFTKRFQLALDALLRILEGGDNDNNMCVLALLLGVLSKSGGLDPTAGATNPSLSYSIHAPNPIAINPSKSVLVEAFVKKQQIAVQGSYSEVANETLVWVLWKILRGDGSDIGPLPITLARLPLPPKLRAFDLFLEVEEEKQGYNNDNNRNNDIKLTIACFKDDSTPTTFLSIASRLRIATSL</sequence>
<gene>
    <name evidence="1" type="ORF">V5O48_005004</name>
</gene>
<accession>A0ABR3FNJ3</accession>
<organism evidence="1 2">
    <name type="scientific">Marasmius crinis-equi</name>
    <dbReference type="NCBI Taxonomy" id="585013"/>
    <lineage>
        <taxon>Eukaryota</taxon>
        <taxon>Fungi</taxon>
        <taxon>Dikarya</taxon>
        <taxon>Basidiomycota</taxon>
        <taxon>Agaricomycotina</taxon>
        <taxon>Agaricomycetes</taxon>
        <taxon>Agaricomycetidae</taxon>
        <taxon>Agaricales</taxon>
        <taxon>Marasmiineae</taxon>
        <taxon>Marasmiaceae</taxon>
        <taxon>Marasmius</taxon>
    </lineage>
</organism>
<dbReference type="Proteomes" id="UP001465976">
    <property type="component" value="Unassembled WGS sequence"/>
</dbReference>
<name>A0ABR3FNJ3_9AGAR</name>
<proteinExistence type="predicted"/>
<evidence type="ECO:0000313" key="2">
    <source>
        <dbReference type="Proteomes" id="UP001465976"/>
    </source>
</evidence>
<reference evidence="1 2" key="1">
    <citation type="submission" date="2024-02" db="EMBL/GenBank/DDBJ databases">
        <title>A draft genome for the cacao thread blight pathogen Marasmius crinis-equi.</title>
        <authorList>
            <person name="Cohen S.P."/>
            <person name="Baruah I.K."/>
            <person name="Amoako-Attah I."/>
            <person name="Bukari Y."/>
            <person name="Meinhardt L.W."/>
            <person name="Bailey B.A."/>
        </authorList>
    </citation>
    <scope>NUCLEOTIDE SEQUENCE [LARGE SCALE GENOMIC DNA]</scope>
    <source>
        <strain evidence="1 2">GH-76</strain>
    </source>
</reference>